<dbReference type="EC" id="4.2.1.1" evidence="2 7"/>
<sequence length="893" mass="100507">MFLTSLLELVCLSLCIIAVKGNDWCYQGCEYTPSHWDKLSHSQCGGERQSPINIDTSEVIADSSLGVFNFINFSNPNSMKYLINTGHAVKSVLENNMVEIEGGGLRHKYSTIQFHFHSGYNLWHPGSEHLIDGERYPMEMHIVSLKKGLSVDQALADPEGIAVLGFFIDVTDKEESPEKWNNLTSYLINITEKNSTVDIKDSISIDDLLGDVNRTKFYRYKGSLTTPPCSEVVVWTVFQEPIKISAHMVELFIRTLNSVKAYRPRQNLYGRKIYASPGINQSSGHSWCYNDHCDYSPSHWNMLPGVKCGGNTQSPINIETEHVTFDKSLNNFTFTNFSNLHSMKYFINTGHTVKCVLEENMVAIEGGGLSHKYFAMQFHFHWGKIDDHSDGSEHSVDSTRYPMEMHIVSVRKGLSVAEALKDSEGLAVLGFFIQVTREKTNQKSWETVTSYLSNIKKKDSTVEMSSKISIDDLLGDVDLSKYYRYNGSLTTPDCNEAVVWTVFKQPIKVNKELVKLFPSIMGYYDVYRPRQKLHNRTVRTSTAPTGPRPHLLPLLLSLLLYLLWEKVTRFQDTRCNRMKARLATLTVFAAVLMHFAHCADTEIPWCYHLSSCNDSVWISRPYGVCNETRQSPIDIETTKVKVDANLTAFTFGGFGNNRTMKEITNTGRTVKVTLRDGLVTVSGGGLSTNYTSLQFHLHWGNGTSIPGSEHTVDNKRYPMELHIVSIKSEFNGMTSQALTDPEGAAALGFFIEEGDGTEQPASWKILTNYLANITNSGDHVNIIDDLSLDDLLVGVDRTKYFRYLGSLTTPTCDEIVVWTVFKDPIRVSRDLIDLFPSVYFNTSSNSPLMTNTFRNIVETNDRTVTTPSSAVSKSYSTFGLLASLAMLPLLHRT</sequence>
<comment type="similarity">
    <text evidence="1 7">Belongs to the alpha-carbonic anhydrase family.</text>
</comment>
<feature type="signal peptide" evidence="7">
    <location>
        <begin position="1"/>
        <end position="21"/>
    </location>
</feature>
<dbReference type="AlphaFoldDB" id="A0A9Q1DYS0"/>
<evidence type="ECO:0000256" key="3">
    <source>
        <dbReference type="ARBA" id="ARBA00022723"/>
    </source>
</evidence>
<dbReference type="GO" id="GO:0008270">
    <property type="term" value="F:zinc ion binding"/>
    <property type="evidence" value="ECO:0007669"/>
    <property type="project" value="UniProtKB-UniRule"/>
</dbReference>
<feature type="chain" id="PRO_5040534192" description="Carbonic anhydrase" evidence="7">
    <location>
        <begin position="22"/>
        <end position="893"/>
    </location>
</feature>
<reference evidence="9" key="1">
    <citation type="journal article" date="2023" name="Science">
        <title>Genome structures resolve the early diversification of teleost fishes.</title>
        <authorList>
            <person name="Parey E."/>
            <person name="Louis A."/>
            <person name="Montfort J."/>
            <person name="Bouchez O."/>
            <person name="Roques C."/>
            <person name="Iampietro C."/>
            <person name="Lluch J."/>
            <person name="Castinel A."/>
            <person name="Donnadieu C."/>
            <person name="Desvignes T."/>
            <person name="Floi Bucao C."/>
            <person name="Jouanno E."/>
            <person name="Wen M."/>
            <person name="Mejri S."/>
            <person name="Dirks R."/>
            <person name="Jansen H."/>
            <person name="Henkel C."/>
            <person name="Chen W.J."/>
            <person name="Zahm M."/>
            <person name="Cabau C."/>
            <person name="Klopp C."/>
            <person name="Thompson A.W."/>
            <person name="Robinson-Rechavi M."/>
            <person name="Braasch I."/>
            <person name="Lecointre G."/>
            <person name="Bobe J."/>
            <person name="Postlethwait J.H."/>
            <person name="Berthelot C."/>
            <person name="Roest Crollius H."/>
            <person name="Guiguen Y."/>
        </authorList>
    </citation>
    <scope>NUCLEOTIDE SEQUENCE</scope>
    <source>
        <strain evidence="9">Concon-B</strain>
    </source>
</reference>
<keyword evidence="4 7" id="KW-0862">Zinc</keyword>
<dbReference type="PROSITE" id="PS51144">
    <property type="entry name" value="ALPHA_CA_2"/>
    <property type="match status" value="3"/>
</dbReference>
<protein>
    <recommendedName>
        <fullName evidence="2 7">Carbonic anhydrase</fullName>
        <ecNumber evidence="2 7">4.2.1.1</ecNumber>
    </recommendedName>
</protein>
<comment type="cofactor">
    <cofactor evidence="7">
        <name>Zn(2+)</name>
        <dbReference type="ChEBI" id="CHEBI:29105"/>
    </cofactor>
</comment>
<feature type="domain" description="Alpha-carbonic anhydrase" evidence="8">
    <location>
        <begin position="285"/>
        <end position="542"/>
    </location>
</feature>
<evidence type="ECO:0000313" key="9">
    <source>
        <dbReference type="EMBL" id="KAJ8284257.1"/>
    </source>
</evidence>
<dbReference type="InterPro" id="IPR023561">
    <property type="entry name" value="Carbonic_anhydrase_a-class"/>
</dbReference>
<dbReference type="SUPFAM" id="SSF51069">
    <property type="entry name" value="Carbonic anhydrase"/>
    <property type="match status" value="3"/>
</dbReference>
<dbReference type="GO" id="GO:0004089">
    <property type="term" value="F:carbonate dehydratase activity"/>
    <property type="evidence" value="ECO:0007669"/>
    <property type="project" value="UniProtKB-UniRule"/>
</dbReference>
<evidence type="ECO:0000256" key="6">
    <source>
        <dbReference type="ARBA" id="ARBA00023239"/>
    </source>
</evidence>
<keyword evidence="10" id="KW-1185">Reference proteome</keyword>
<evidence type="ECO:0000313" key="10">
    <source>
        <dbReference type="Proteomes" id="UP001152803"/>
    </source>
</evidence>
<comment type="function">
    <text evidence="7">Reversible hydration of carbon dioxide.</text>
</comment>
<evidence type="ECO:0000259" key="8">
    <source>
        <dbReference type="PROSITE" id="PS51144"/>
    </source>
</evidence>
<gene>
    <name evidence="9" type="ORF">COCON_G00031070</name>
</gene>
<dbReference type="Gene3D" id="3.10.200.10">
    <property type="entry name" value="Alpha carbonic anhydrase"/>
    <property type="match status" value="3"/>
</dbReference>
<feature type="domain" description="Alpha-carbonic anhydrase" evidence="8">
    <location>
        <begin position="603"/>
        <end position="868"/>
    </location>
</feature>
<dbReference type="PANTHER" id="PTHR18952:SF200">
    <property type="entry name" value="CARBONIC ANHYDRASE"/>
    <property type="match status" value="1"/>
</dbReference>
<organism evidence="9 10">
    <name type="scientific">Conger conger</name>
    <name type="common">Conger eel</name>
    <name type="synonym">Muraena conger</name>
    <dbReference type="NCBI Taxonomy" id="82655"/>
    <lineage>
        <taxon>Eukaryota</taxon>
        <taxon>Metazoa</taxon>
        <taxon>Chordata</taxon>
        <taxon>Craniata</taxon>
        <taxon>Vertebrata</taxon>
        <taxon>Euteleostomi</taxon>
        <taxon>Actinopterygii</taxon>
        <taxon>Neopterygii</taxon>
        <taxon>Teleostei</taxon>
        <taxon>Anguilliformes</taxon>
        <taxon>Congridae</taxon>
        <taxon>Conger</taxon>
    </lineage>
</organism>
<evidence type="ECO:0000256" key="5">
    <source>
        <dbReference type="ARBA" id="ARBA00023180"/>
    </source>
</evidence>
<name>A0A9Q1DYS0_CONCO</name>
<dbReference type="SMART" id="SM01057">
    <property type="entry name" value="Carb_anhydrase"/>
    <property type="match status" value="3"/>
</dbReference>
<keyword evidence="3 7" id="KW-0479">Metal-binding</keyword>
<keyword evidence="7" id="KW-0732">Signal</keyword>
<dbReference type="PANTHER" id="PTHR18952">
    <property type="entry name" value="CARBONIC ANHYDRASE"/>
    <property type="match status" value="1"/>
</dbReference>
<dbReference type="Pfam" id="PF00194">
    <property type="entry name" value="Carb_anhydrase"/>
    <property type="match status" value="3"/>
</dbReference>
<proteinExistence type="inferred from homology"/>
<dbReference type="InterPro" id="IPR001148">
    <property type="entry name" value="CA_dom"/>
</dbReference>
<feature type="domain" description="Alpha-carbonic anhydrase" evidence="8">
    <location>
        <begin position="22"/>
        <end position="277"/>
    </location>
</feature>
<dbReference type="FunFam" id="3.10.200.10:FF:000003">
    <property type="entry name" value="Carbonic anhydrase 12"/>
    <property type="match status" value="2"/>
</dbReference>
<dbReference type="OrthoDB" id="429145at2759"/>
<keyword evidence="5" id="KW-0325">Glycoprotein</keyword>
<evidence type="ECO:0000256" key="1">
    <source>
        <dbReference type="ARBA" id="ARBA00010718"/>
    </source>
</evidence>
<evidence type="ECO:0000256" key="2">
    <source>
        <dbReference type="ARBA" id="ARBA00012925"/>
    </source>
</evidence>
<dbReference type="PROSITE" id="PS00162">
    <property type="entry name" value="ALPHA_CA_1"/>
    <property type="match status" value="3"/>
</dbReference>
<accession>A0A9Q1DYS0</accession>
<comment type="caution">
    <text evidence="9">The sequence shown here is derived from an EMBL/GenBank/DDBJ whole genome shotgun (WGS) entry which is preliminary data.</text>
</comment>
<dbReference type="EMBL" id="JAFJMO010000002">
    <property type="protein sequence ID" value="KAJ8284257.1"/>
    <property type="molecule type" value="Genomic_DNA"/>
</dbReference>
<dbReference type="GO" id="GO:0005886">
    <property type="term" value="C:plasma membrane"/>
    <property type="evidence" value="ECO:0007669"/>
    <property type="project" value="TreeGrafter"/>
</dbReference>
<evidence type="ECO:0000256" key="4">
    <source>
        <dbReference type="ARBA" id="ARBA00022833"/>
    </source>
</evidence>
<dbReference type="InterPro" id="IPR036398">
    <property type="entry name" value="CA_dom_sf"/>
</dbReference>
<evidence type="ECO:0000256" key="7">
    <source>
        <dbReference type="RuleBase" id="RU367011"/>
    </source>
</evidence>
<keyword evidence="6 7" id="KW-0456">Lyase</keyword>
<dbReference type="InterPro" id="IPR018338">
    <property type="entry name" value="Carbonic_anhydrase_a-class_CS"/>
</dbReference>
<dbReference type="Proteomes" id="UP001152803">
    <property type="component" value="Unassembled WGS sequence"/>
</dbReference>
<comment type="catalytic activity">
    <reaction evidence="7">
        <text>hydrogencarbonate + H(+) = CO2 + H2O</text>
        <dbReference type="Rhea" id="RHEA:10748"/>
        <dbReference type="ChEBI" id="CHEBI:15377"/>
        <dbReference type="ChEBI" id="CHEBI:15378"/>
        <dbReference type="ChEBI" id="CHEBI:16526"/>
        <dbReference type="ChEBI" id="CHEBI:17544"/>
        <dbReference type="EC" id="4.2.1.1"/>
    </reaction>
</comment>